<keyword evidence="2" id="KW-1185">Reference proteome</keyword>
<dbReference type="EMBL" id="KZ819792">
    <property type="protein sequence ID" value="PWN52174.1"/>
    <property type="molecule type" value="Genomic_DNA"/>
</dbReference>
<dbReference type="Proteomes" id="UP000245626">
    <property type="component" value="Unassembled WGS sequence"/>
</dbReference>
<proteinExistence type="predicted"/>
<protein>
    <submittedName>
        <fullName evidence="1">Uncharacterized protein</fullName>
    </submittedName>
</protein>
<organism evidence="1 2">
    <name type="scientific">Violaceomyces palustris</name>
    <dbReference type="NCBI Taxonomy" id="1673888"/>
    <lineage>
        <taxon>Eukaryota</taxon>
        <taxon>Fungi</taxon>
        <taxon>Dikarya</taxon>
        <taxon>Basidiomycota</taxon>
        <taxon>Ustilaginomycotina</taxon>
        <taxon>Ustilaginomycetes</taxon>
        <taxon>Violaceomycetales</taxon>
        <taxon>Violaceomycetaceae</taxon>
        <taxon>Violaceomyces</taxon>
    </lineage>
</organism>
<reference evidence="1 2" key="1">
    <citation type="journal article" date="2018" name="Mol. Biol. Evol.">
        <title>Broad Genomic Sampling Reveals a Smut Pathogenic Ancestry of the Fungal Clade Ustilaginomycotina.</title>
        <authorList>
            <person name="Kijpornyongpan T."/>
            <person name="Mondo S.J."/>
            <person name="Barry K."/>
            <person name="Sandor L."/>
            <person name="Lee J."/>
            <person name="Lipzen A."/>
            <person name="Pangilinan J."/>
            <person name="LaButti K."/>
            <person name="Hainaut M."/>
            <person name="Henrissat B."/>
            <person name="Grigoriev I.V."/>
            <person name="Spatafora J.W."/>
            <person name="Aime M.C."/>
        </authorList>
    </citation>
    <scope>NUCLEOTIDE SEQUENCE [LARGE SCALE GENOMIC DNA]</scope>
    <source>
        <strain evidence="1 2">SA 807</strain>
    </source>
</reference>
<accession>A0ACD0P2A0</accession>
<gene>
    <name evidence="1" type="ORF">IE53DRAFT_15427</name>
</gene>
<evidence type="ECO:0000313" key="1">
    <source>
        <dbReference type="EMBL" id="PWN52174.1"/>
    </source>
</evidence>
<name>A0ACD0P2A0_9BASI</name>
<evidence type="ECO:0000313" key="2">
    <source>
        <dbReference type="Proteomes" id="UP000245626"/>
    </source>
</evidence>
<sequence>MPSAHSDNAIRICRKTHAKKESVLTRNEVCSTKATPRTRPGLSCAYRHPWDEARNIFVMNPPKPLPWRPSGVSRGLNRVNTQTLNTHAPRNSYSSCCYE</sequence>